<dbReference type="EnsemblMetazoa" id="XM_038222813.1">
    <property type="protein sequence ID" value="XP_038078741.1"/>
    <property type="gene ID" value="LOC119746048"/>
</dbReference>
<dbReference type="GeneID" id="119746048"/>
<dbReference type="Pfam" id="PF13300">
    <property type="entry name" value="DUF4078"/>
    <property type="match status" value="1"/>
</dbReference>
<feature type="compositionally biased region" description="Basic and acidic residues" evidence="2">
    <location>
        <begin position="465"/>
        <end position="475"/>
    </location>
</feature>
<feature type="compositionally biased region" description="Acidic residues" evidence="2">
    <location>
        <begin position="311"/>
        <end position="330"/>
    </location>
</feature>
<keyword evidence="5" id="KW-1185">Reference proteome</keyword>
<feature type="compositionally biased region" description="Polar residues" evidence="2">
    <location>
        <begin position="406"/>
        <end position="415"/>
    </location>
</feature>
<organism evidence="4 5">
    <name type="scientific">Patiria miniata</name>
    <name type="common">Bat star</name>
    <name type="synonym">Asterina miniata</name>
    <dbReference type="NCBI Taxonomy" id="46514"/>
    <lineage>
        <taxon>Eukaryota</taxon>
        <taxon>Metazoa</taxon>
        <taxon>Echinodermata</taxon>
        <taxon>Eleutherozoa</taxon>
        <taxon>Asterozoa</taxon>
        <taxon>Asteroidea</taxon>
        <taxon>Valvatacea</taxon>
        <taxon>Valvatida</taxon>
        <taxon>Asterinidae</taxon>
        <taxon>Patiria</taxon>
    </lineage>
</organism>
<evidence type="ECO:0000313" key="4">
    <source>
        <dbReference type="EnsemblMetazoa" id="XP_038078741.1"/>
    </source>
</evidence>
<feature type="compositionally biased region" description="Basic and acidic residues" evidence="2">
    <location>
        <begin position="366"/>
        <end position="376"/>
    </location>
</feature>
<dbReference type="InterPro" id="IPR025066">
    <property type="entry name" value="CCDC174-like"/>
</dbReference>
<dbReference type="AlphaFoldDB" id="A0A914BT11"/>
<feature type="region of interest" description="Disordered" evidence="2">
    <location>
        <begin position="127"/>
        <end position="153"/>
    </location>
</feature>
<dbReference type="OMA" id="PEMRPWD"/>
<dbReference type="RefSeq" id="XP_038078741.1">
    <property type="nucleotide sequence ID" value="XM_038222813.1"/>
</dbReference>
<feature type="region of interest" description="Disordered" evidence="2">
    <location>
        <begin position="188"/>
        <end position="207"/>
    </location>
</feature>
<dbReference type="GO" id="GO:0005634">
    <property type="term" value="C:nucleus"/>
    <property type="evidence" value="ECO:0007669"/>
    <property type="project" value="TreeGrafter"/>
</dbReference>
<feature type="compositionally biased region" description="Basic and acidic residues" evidence="2">
    <location>
        <begin position="432"/>
        <end position="442"/>
    </location>
</feature>
<name>A0A914BT11_PATMI</name>
<reference evidence="4" key="1">
    <citation type="submission" date="2022-11" db="UniProtKB">
        <authorList>
            <consortium name="EnsemblMetazoa"/>
        </authorList>
    </citation>
    <scope>IDENTIFICATION</scope>
</reference>
<dbReference type="PANTHER" id="PTHR15885">
    <property type="entry name" value="COILED-COIL DOMAIN-CONTAINING PROTEIN 174"/>
    <property type="match status" value="1"/>
</dbReference>
<feature type="compositionally biased region" description="Basic and acidic residues" evidence="2">
    <location>
        <begin position="188"/>
        <end position="199"/>
    </location>
</feature>
<evidence type="ECO:0000256" key="2">
    <source>
        <dbReference type="SAM" id="MobiDB-lite"/>
    </source>
</evidence>
<evidence type="ECO:0000259" key="3">
    <source>
        <dbReference type="Pfam" id="PF25449"/>
    </source>
</evidence>
<dbReference type="PANTHER" id="PTHR15885:SF1">
    <property type="entry name" value="COILED-COIL DOMAIN-CONTAINING PROTEIN 174"/>
    <property type="match status" value="1"/>
</dbReference>
<sequence>MNAKKNIEVNSSSLVDLKAELFRKQEAFRREKQQQNSTTVKSKPVPKKQTIWSKKNAGVQARAEKDKSLSVEEENQLDKSRAALEAKSKLYEQMSQRAILSADDDVSEHFLVDFEKKAIDDLREEKKRLEDKEDEGTEYEAGATDIPGPVQPEEEWVDYVDTLGRSRRCMRKDLPELINMDKRLNPHAFKDKEEKKASEESLPDLLSNDMYREMMRKKWEEQEEELRRRGPGEVHYQNVRFDEVREMGVGYFDFSKDETERQKQMEMLKHLRDETLDQRTKSQQLKAKRKAALQARLEKVKQRKRLKGELVEEEEEQKDEVTEVDEEEEAELRRKEEEAKRVAERVKAAPARPWDIGKEECQWERVKKQVRSERPQEFAPCYDGKASTTKANASTSRNYEFAPSASYGSSNQRSQEFAPPPDYGSSKNTWTRRSDHTFKDNRGAMSSGRLYDGAASSGQIQTESRTNEPEPKAVDDDTITQGLSFFRQNAKK</sequence>
<feature type="domain" description="CCDC174 alpha/beta GRSR" evidence="3">
    <location>
        <begin position="156"/>
        <end position="184"/>
    </location>
</feature>
<protein>
    <recommendedName>
        <fullName evidence="3">CCDC174 alpha/beta GRSR domain-containing protein</fullName>
    </recommendedName>
</protein>
<feature type="region of interest" description="Disordered" evidence="2">
    <location>
        <begin position="29"/>
        <end position="76"/>
    </location>
</feature>
<feature type="region of interest" description="Disordered" evidence="2">
    <location>
        <begin position="304"/>
        <end position="350"/>
    </location>
</feature>
<feature type="compositionally biased region" description="Basic and acidic residues" evidence="2">
    <location>
        <begin position="331"/>
        <end position="347"/>
    </location>
</feature>
<dbReference type="CTD" id="51244"/>
<feature type="compositionally biased region" description="Basic and acidic residues" evidence="2">
    <location>
        <begin position="62"/>
        <end position="76"/>
    </location>
</feature>
<feature type="compositionally biased region" description="Polar residues" evidence="2">
    <location>
        <begin position="479"/>
        <end position="492"/>
    </location>
</feature>
<dbReference type="InterPro" id="IPR057464">
    <property type="entry name" value="CCDC174_GRSR"/>
</dbReference>
<dbReference type="Pfam" id="PF25449">
    <property type="entry name" value="CCDC174_GRSR"/>
    <property type="match status" value="1"/>
</dbReference>
<evidence type="ECO:0000256" key="1">
    <source>
        <dbReference type="ARBA" id="ARBA00023054"/>
    </source>
</evidence>
<accession>A0A914BT11</accession>
<feature type="compositionally biased region" description="Polar residues" evidence="2">
    <location>
        <begin position="386"/>
        <end position="398"/>
    </location>
</feature>
<keyword evidence="1" id="KW-0175">Coiled coil</keyword>
<proteinExistence type="predicted"/>
<evidence type="ECO:0000313" key="5">
    <source>
        <dbReference type="Proteomes" id="UP000887568"/>
    </source>
</evidence>
<feature type="region of interest" description="Disordered" evidence="2">
    <location>
        <begin position="366"/>
        <end position="492"/>
    </location>
</feature>
<dbReference type="Proteomes" id="UP000887568">
    <property type="component" value="Unplaced"/>
</dbReference>
<dbReference type="OrthoDB" id="333551at2759"/>